<evidence type="ECO:0000256" key="1">
    <source>
        <dbReference type="SAM" id="MobiDB-lite"/>
    </source>
</evidence>
<dbReference type="PANTHER" id="PTHR10091:SF6">
    <property type="entry name" value="1-EPIMERASE, PUTATIVE (AFU_ORTHOLOGUE AFUA_3G13240)-RELATED"/>
    <property type="match status" value="1"/>
</dbReference>
<dbReference type="SUPFAM" id="SSF74650">
    <property type="entry name" value="Galactose mutarotase-like"/>
    <property type="match status" value="1"/>
</dbReference>
<comment type="caution">
    <text evidence="2">The sequence shown here is derived from an EMBL/GenBank/DDBJ whole genome shotgun (WGS) entry which is preliminary data.</text>
</comment>
<dbReference type="AlphaFoldDB" id="A0AAN6S165"/>
<dbReference type="GO" id="GO:0006006">
    <property type="term" value="P:glucose metabolic process"/>
    <property type="evidence" value="ECO:0007669"/>
    <property type="project" value="TreeGrafter"/>
</dbReference>
<reference evidence="3" key="1">
    <citation type="journal article" date="2023" name="Mol. Phylogenet. Evol.">
        <title>Genome-scale phylogeny and comparative genomics of the fungal order Sordariales.</title>
        <authorList>
            <person name="Hensen N."/>
            <person name="Bonometti L."/>
            <person name="Westerberg I."/>
            <person name="Brannstrom I.O."/>
            <person name="Guillou S."/>
            <person name="Cros-Aarteil S."/>
            <person name="Calhoun S."/>
            <person name="Haridas S."/>
            <person name="Kuo A."/>
            <person name="Mondo S."/>
            <person name="Pangilinan J."/>
            <person name="Riley R."/>
            <person name="LaButti K."/>
            <person name="Andreopoulos B."/>
            <person name="Lipzen A."/>
            <person name="Chen C."/>
            <person name="Yan M."/>
            <person name="Daum C."/>
            <person name="Ng V."/>
            <person name="Clum A."/>
            <person name="Steindorff A."/>
            <person name="Ohm R.A."/>
            <person name="Martin F."/>
            <person name="Silar P."/>
            <person name="Natvig D.O."/>
            <person name="Lalanne C."/>
            <person name="Gautier V."/>
            <person name="Ament-Velasquez S.L."/>
            <person name="Kruys A."/>
            <person name="Hutchinson M.I."/>
            <person name="Powell A.J."/>
            <person name="Barry K."/>
            <person name="Miller A.N."/>
            <person name="Grigoriev I.V."/>
            <person name="Debuchy R."/>
            <person name="Gladieux P."/>
            <person name="Hiltunen Thoren M."/>
            <person name="Johannesson H."/>
        </authorList>
    </citation>
    <scope>NUCLEOTIDE SEQUENCE [LARGE SCALE GENOMIC DNA]</scope>
    <source>
        <strain evidence="3">CBS 340.73</strain>
    </source>
</reference>
<evidence type="ECO:0000313" key="3">
    <source>
        <dbReference type="Proteomes" id="UP001303473"/>
    </source>
</evidence>
<dbReference type="InterPro" id="IPR011013">
    <property type="entry name" value="Gal_mutarotase_sf_dom"/>
</dbReference>
<protein>
    <submittedName>
        <fullName evidence="2">Aldose 1-epimerase family protein</fullName>
    </submittedName>
</protein>
<dbReference type="PANTHER" id="PTHR10091">
    <property type="entry name" value="ALDOSE-1-EPIMERASE"/>
    <property type="match status" value="1"/>
</dbReference>
<dbReference type="GO" id="GO:0033499">
    <property type="term" value="P:galactose catabolic process via UDP-galactose, Leloir pathway"/>
    <property type="evidence" value="ECO:0007669"/>
    <property type="project" value="TreeGrafter"/>
</dbReference>
<dbReference type="GO" id="GO:0030246">
    <property type="term" value="F:carbohydrate binding"/>
    <property type="evidence" value="ECO:0007669"/>
    <property type="project" value="InterPro"/>
</dbReference>
<proteinExistence type="predicted"/>
<keyword evidence="3" id="KW-1185">Reference proteome</keyword>
<dbReference type="Pfam" id="PF01263">
    <property type="entry name" value="Aldose_epim"/>
    <property type="match status" value="1"/>
</dbReference>
<organism evidence="2 3">
    <name type="scientific">Diplogelasinospora grovesii</name>
    <dbReference type="NCBI Taxonomy" id="303347"/>
    <lineage>
        <taxon>Eukaryota</taxon>
        <taxon>Fungi</taxon>
        <taxon>Dikarya</taxon>
        <taxon>Ascomycota</taxon>
        <taxon>Pezizomycotina</taxon>
        <taxon>Sordariomycetes</taxon>
        <taxon>Sordariomycetidae</taxon>
        <taxon>Sordariales</taxon>
        <taxon>Diplogelasinosporaceae</taxon>
        <taxon>Diplogelasinospora</taxon>
    </lineage>
</organism>
<accession>A0AAN6S165</accession>
<dbReference type="Proteomes" id="UP001303473">
    <property type="component" value="Unassembled WGS sequence"/>
</dbReference>
<gene>
    <name evidence="2" type="ORF">QBC46DRAFT_418465</name>
</gene>
<feature type="region of interest" description="Disordered" evidence="1">
    <location>
        <begin position="326"/>
        <end position="352"/>
    </location>
</feature>
<dbReference type="InterPro" id="IPR008183">
    <property type="entry name" value="Aldose_1/G6P_1-epimerase"/>
</dbReference>
<sequence>MVELAKLTGRVLATAKAIWVGGSPFNAITAMWPTNDEGKYVIQSEGIRVAFTNYGAAVTNLWVNDTNGQELDIVLGLDHADQYLESKLNPYLNGMIGRYNGYLSGASYEADGMVHKLKANAHDGTATHNGGAKGWGRRAWALPNHQDNTISFVMFDRSWNGFPGLYVGCVTHTVTPYRWDIGIGVTPLLMPGGPLNLGQQVFWNLDGLKTVNGSSTVLDHTLHLPLSGMRFDLDEQGIPTGNILSNRKGKEHDFWSVPKRLGDDDAVDEDTVYDETFMLSHRHSDFVSKRENPAAILSSPHSGISVELYTDQDALHVHTWNDKNAGPLSLKQSQGEGEVPRHGGISLEQSEWPDSVNHPEWMHRKTLWGSLDTYSAHIGYKFKVASKGDS</sequence>
<dbReference type="EMBL" id="MU853876">
    <property type="protein sequence ID" value="KAK3936665.1"/>
    <property type="molecule type" value="Genomic_DNA"/>
</dbReference>
<dbReference type="Gene3D" id="2.70.98.10">
    <property type="match status" value="1"/>
</dbReference>
<dbReference type="InterPro" id="IPR014718">
    <property type="entry name" value="GH-type_carb-bd"/>
</dbReference>
<dbReference type="GO" id="GO:0004034">
    <property type="term" value="F:aldose 1-epimerase activity"/>
    <property type="evidence" value="ECO:0007669"/>
    <property type="project" value="TreeGrafter"/>
</dbReference>
<name>A0AAN6S165_9PEZI</name>
<evidence type="ECO:0000313" key="2">
    <source>
        <dbReference type="EMBL" id="KAK3936665.1"/>
    </source>
</evidence>